<gene>
    <name evidence="1" type="ORF">DM484_30240</name>
</gene>
<protein>
    <submittedName>
        <fullName evidence="1">Uncharacterized protein</fullName>
    </submittedName>
</protein>
<reference evidence="1 2" key="1">
    <citation type="journal article" date="2018" name="Aquat. Microb. Ecol.">
        <title>Gammaproteobacterial methanotrophs dominate.</title>
        <authorList>
            <person name="Rissanen A.J."/>
            <person name="Saarenheimo J."/>
            <person name="Tiirola M."/>
            <person name="Peura S."/>
            <person name="Aalto S.L."/>
            <person name="Karvinen A."/>
            <person name="Nykanen H."/>
        </authorList>
    </citation>
    <scope>NUCLEOTIDE SEQUENCE [LARGE SCALE GENOMIC DNA]</scope>
    <source>
        <strain evidence="1">AMbin10</strain>
    </source>
</reference>
<evidence type="ECO:0000313" key="1">
    <source>
        <dbReference type="EMBL" id="PZN69143.1"/>
    </source>
</evidence>
<accession>A0A2W4QA37</accession>
<comment type="caution">
    <text evidence="1">The sequence shown here is derived from an EMBL/GenBank/DDBJ whole genome shotgun (WGS) entry which is preliminary data.</text>
</comment>
<name>A0A2W4QA37_9GAMM</name>
<proteinExistence type="predicted"/>
<sequence length="240" mass="27840">MDHDQAFKNLILDYPAAALEFFAGASGLEGATITPVREEQLQEVLGSRYRRLDVPLRVEWPDGRRAAVLFVVEEETEPRRFSIYRLAHYCLDLAELLKTTQVVPVVVFLRQGEFPNDLRLGNGEDIYLSFRFIYCELARVSAERYMDSRNIVARLNLPNMQHPRERRVEVYARALEGLLALEPDWNKQRKYVGFIDSYADLREDEMARYRAEYIENTGENTMGLVATLLEEGWQKGRNEG</sequence>
<dbReference type="AlphaFoldDB" id="A0A2W4QA37"/>
<evidence type="ECO:0000313" key="2">
    <source>
        <dbReference type="Proteomes" id="UP000249396"/>
    </source>
</evidence>
<dbReference type="EMBL" id="QJPH01000585">
    <property type="protein sequence ID" value="PZN69143.1"/>
    <property type="molecule type" value="Genomic_DNA"/>
</dbReference>
<organism evidence="1 2">
    <name type="scientific">Candidatus Methylumidiphilus alinenensis</name>
    <dbReference type="NCBI Taxonomy" id="2202197"/>
    <lineage>
        <taxon>Bacteria</taxon>
        <taxon>Pseudomonadati</taxon>
        <taxon>Pseudomonadota</taxon>
        <taxon>Gammaproteobacteria</taxon>
        <taxon>Methylococcales</taxon>
        <taxon>Candidatus Methylumidiphilus</taxon>
    </lineage>
</organism>
<feature type="non-terminal residue" evidence="1">
    <location>
        <position position="240"/>
    </location>
</feature>
<dbReference type="Proteomes" id="UP000249396">
    <property type="component" value="Unassembled WGS sequence"/>
</dbReference>